<evidence type="ECO:0000256" key="2">
    <source>
        <dbReference type="ARBA" id="ARBA00023002"/>
    </source>
</evidence>
<proteinExistence type="inferred from homology"/>
<dbReference type="InterPro" id="IPR036291">
    <property type="entry name" value="NAD(P)-bd_dom_sf"/>
</dbReference>
<dbReference type="FunFam" id="3.40.50.720:FF:000084">
    <property type="entry name" value="Short-chain dehydrogenase reductase"/>
    <property type="match status" value="1"/>
</dbReference>
<evidence type="ECO:0000256" key="1">
    <source>
        <dbReference type="ARBA" id="ARBA00006484"/>
    </source>
</evidence>
<dbReference type="Proteomes" id="UP000219422">
    <property type="component" value="Chromosome"/>
</dbReference>
<comment type="catalytic activity">
    <reaction evidence="3">
        <text>2,5-dichlorocyclohexa-2,5-dien-1,4-diol + NAD(+) = 2,5-dichlorohydroquinone + NADH + H(+)</text>
        <dbReference type="Rhea" id="RHEA:15741"/>
        <dbReference type="ChEBI" id="CHEBI:15378"/>
        <dbReference type="ChEBI" id="CHEBI:27545"/>
        <dbReference type="ChEBI" id="CHEBI:28975"/>
        <dbReference type="ChEBI" id="CHEBI:57540"/>
        <dbReference type="ChEBI" id="CHEBI:57945"/>
    </reaction>
</comment>
<dbReference type="PROSITE" id="PS00061">
    <property type="entry name" value="ADH_SHORT"/>
    <property type="match status" value="1"/>
</dbReference>
<dbReference type="Gene3D" id="3.40.50.720">
    <property type="entry name" value="NAD(P)-binding Rossmann-like Domain"/>
    <property type="match status" value="1"/>
</dbReference>
<protein>
    <submittedName>
        <fullName evidence="4">Short-chain dehydrogenase</fullName>
    </submittedName>
</protein>
<dbReference type="EMBL" id="CP023741">
    <property type="protein sequence ID" value="ATI80724.1"/>
    <property type="molecule type" value="Genomic_DNA"/>
</dbReference>
<dbReference type="PANTHER" id="PTHR43669:SF3">
    <property type="entry name" value="ALCOHOL DEHYDROGENASE, PUTATIVE (AFU_ORTHOLOGUE AFUA_3G03445)-RELATED"/>
    <property type="match status" value="1"/>
</dbReference>
<name>A0A291MZY6_SPHYA</name>
<organism evidence="4 5">
    <name type="scientific">Sphingobium yanoikuyae</name>
    <name type="common">Sphingomonas yanoikuyae</name>
    <dbReference type="NCBI Taxonomy" id="13690"/>
    <lineage>
        <taxon>Bacteria</taxon>
        <taxon>Pseudomonadati</taxon>
        <taxon>Pseudomonadota</taxon>
        <taxon>Alphaproteobacteria</taxon>
        <taxon>Sphingomonadales</taxon>
        <taxon>Sphingomonadaceae</taxon>
        <taxon>Sphingobium</taxon>
    </lineage>
</organism>
<accession>A0A291MZY6</accession>
<dbReference type="PRINTS" id="PR00080">
    <property type="entry name" value="SDRFAMILY"/>
</dbReference>
<dbReference type="KEGG" id="sya:A6768_12465"/>
<dbReference type="Pfam" id="PF13561">
    <property type="entry name" value="adh_short_C2"/>
    <property type="match status" value="1"/>
</dbReference>
<evidence type="ECO:0000256" key="3">
    <source>
        <dbReference type="ARBA" id="ARBA00051383"/>
    </source>
</evidence>
<comment type="similarity">
    <text evidence="1">Belongs to the short-chain dehydrogenases/reductases (SDR) family.</text>
</comment>
<gene>
    <name evidence="4" type="ORF">A6768_12465</name>
</gene>
<sequence>MSSFLEERANLTGKVAAVIGGGGGIGAGISLALARAGVDVAMCDIDAAAMAETESAVRALGRQAVTLKVDATDETALDAFYDIVEQAFPRLDILVNVAGGTKRQMLAETSRADIVRDIHRNYGYVVQSLQRAIPLIQRTGEGGSIINFTSIEAHRGAASFAVYAGAKAATTNFSRSMAVELGKDRIRVNCIAPDTTPSHGNVAAMPPSFAEGFAQLPSHVQGKGLDMYIPAREQPPVEALANAILFLGSDLSTFVSGMTLHVDGGTMAAAGFLDWPFGDGFVPTPLAGTLSRLYREGDDA</sequence>
<dbReference type="GO" id="GO:0016491">
    <property type="term" value="F:oxidoreductase activity"/>
    <property type="evidence" value="ECO:0007669"/>
    <property type="project" value="UniProtKB-KW"/>
</dbReference>
<dbReference type="PANTHER" id="PTHR43669">
    <property type="entry name" value="5-KETO-D-GLUCONATE 5-REDUCTASE"/>
    <property type="match status" value="1"/>
</dbReference>
<evidence type="ECO:0000313" key="4">
    <source>
        <dbReference type="EMBL" id="ATI80724.1"/>
    </source>
</evidence>
<dbReference type="InterPro" id="IPR020904">
    <property type="entry name" value="Sc_DH/Rdtase_CS"/>
</dbReference>
<reference evidence="4 5" key="1">
    <citation type="submission" date="2017-10" db="EMBL/GenBank/DDBJ databases">
        <title>Sphingobium yanoikuyae S72.</title>
        <authorList>
            <person name="Sanchez E."/>
            <person name="Bustos P."/>
            <person name="Mendoza P."/>
            <person name="Guo X."/>
            <person name="Mendoza A."/>
        </authorList>
    </citation>
    <scope>NUCLEOTIDE SEQUENCE [LARGE SCALE GENOMIC DNA]</scope>
    <source>
        <strain evidence="4 5">S72</strain>
    </source>
</reference>
<dbReference type="SUPFAM" id="SSF51735">
    <property type="entry name" value="NAD(P)-binding Rossmann-fold domains"/>
    <property type="match status" value="1"/>
</dbReference>
<dbReference type="CDD" id="cd05233">
    <property type="entry name" value="SDR_c"/>
    <property type="match status" value="1"/>
</dbReference>
<evidence type="ECO:0000313" key="5">
    <source>
        <dbReference type="Proteomes" id="UP000219422"/>
    </source>
</evidence>
<dbReference type="PRINTS" id="PR00081">
    <property type="entry name" value="GDHRDH"/>
</dbReference>
<dbReference type="InterPro" id="IPR002347">
    <property type="entry name" value="SDR_fam"/>
</dbReference>
<keyword evidence="2" id="KW-0560">Oxidoreductase</keyword>
<dbReference type="AlphaFoldDB" id="A0A291MZY6"/>